<proteinExistence type="predicted"/>
<geneLocation type="plasmid" evidence="3">
    <name>pvbh_bscr1</name>
</geneLocation>
<keyword evidence="2" id="KW-0614">Plasmid</keyword>
<feature type="transmembrane region" description="Helical" evidence="1">
    <location>
        <begin position="31"/>
        <end position="56"/>
    </location>
</feature>
<feature type="transmembrane region" description="Helical" evidence="1">
    <location>
        <begin position="91"/>
        <end position="113"/>
    </location>
</feature>
<dbReference type="RefSeq" id="WP_236829036.1">
    <property type="nucleotide sequence ID" value="NZ_CP019790.1"/>
</dbReference>
<dbReference type="Proteomes" id="UP000190811">
    <property type="component" value="Plasmid pVbh_BscR1"/>
</dbReference>
<sequence length="131" mass="15058">MNSISEIELNKAEESLHEEQLVSKKKRKRNLFIRTLLSFINLFLLFLFLFLFLLFIRTPVRAILNFFVGGSILTLFFFSVGYMLVDETSFLHIAIIITGIVFTVLCLLGTWAYDALLLSLAPPGYDLVLFE</sequence>
<name>A0A1S6XSC2_BARSR</name>
<evidence type="ECO:0000256" key="1">
    <source>
        <dbReference type="SAM" id="Phobius"/>
    </source>
</evidence>
<keyword evidence="1" id="KW-0472">Membrane</keyword>
<protein>
    <recommendedName>
        <fullName evidence="4">Transmembrane protein</fullName>
    </recommendedName>
</protein>
<reference evidence="3" key="1">
    <citation type="journal article" date="2017" name="Genome Biol. Evol.">
        <title>Evolutionary Dynamics of Pathoadaptation Revealed by Three Independent Acquisitions of the VirB/D4 Type IV Secretion System in Bartonella.</title>
        <authorList>
            <person name="Harms A."/>
            <person name="Segers F.H."/>
            <person name="Quebatte M."/>
            <person name="Mistl C."/>
            <person name="Manfredi P."/>
            <person name="Korner J."/>
            <person name="Chomel B.B."/>
            <person name="Kosoy M."/>
            <person name="Maruyama S."/>
            <person name="Engel P."/>
            <person name="Dehio C."/>
        </authorList>
    </citation>
    <scope>NUCLEOTIDE SEQUENCE [LARGE SCALE GENOMIC DNA]</scope>
    <source>
        <strain evidence="3">R1</strain>
        <plasmid evidence="3">pvbh_bscr1</plasmid>
    </source>
</reference>
<organism evidence="2 3">
    <name type="scientific">Bartonella schoenbuchensis (strain DSM 13525 / NCTC 13165 / R1)</name>
    <dbReference type="NCBI Taxonomy" id="687861"/>
    <lineage>
        <taxon>Bacteria</taxon>
        <taxon>Pseudomonadati</taxon>
        <taxon>Pseudomonadota</taxon>
        <taxon>Alphaproteobacteria</taxon>
        <taxon>Hyphomicrobiales</taxon>
        <taxon>Bartonellaceae</taxon>
        <taxon>Bartonella</taxon>
    </lineage>
</organism>
<feature type="transmembrane region" description="Helical" evidence="1">
    <location>
        <begin position="62"/>
        <end position="84"/>
    </location>
</feature>
<accession>A0A1S6XSC2</accession>
<evidence type="ECO:0000313" key="3">
    <source>
        <dbReference type="Proteomes" id="UP000190811"/>
    </source>
</evidence>
<keyword evidence="1" id="KW-1133">Transmembrane helix</keyword>
<evidence type="ECO:0000313" key="2">
    <source>
        <dbReference type="EMBL" id="AQX31517.1"/>
    </source>
</evidence>
<keyword evidence="1" id="KW-0812">Transmembrane</keyword>
<dbReference type="AlphaFoldDB" id="A0A1S6XSC2"/>
<gene>
    <name evidence="2" type="ORF">BscR1v2_016140</name>
</gene>
<evidence type="ECO:0008006" key="4">
    <source>
        <dbReference type="Google" id="ProtNLM"/>
    </source>
</evidence>
<dbReference type="EMBL" id="CP019790">
    <property type="protein sequence ID" value="AQX31517.1"/>
    <property type="molecule type" value="Genomic_DNA"/>
</dbReference>